<accession>A0A5B7HX73</accession>
<feature type="region of interest" description="Disordered" evidence="1">
    <location>
        <begin position="1"/>
        <end position="158"/>
    </location>
</feature>
<evidence type="ECO:0000256" key="1">
    <source>
        <dbReference type="SAM" id="MobiDB-lite"/>
    </source>
</evidence>
<dbReference type="EMBL" id="VSRR010037643">
    <property type="protein sequence ID" value="MPC73837.1"/>
    <property type="molecule type" value="Genomic_DNA"/>
</dbReference>
<protein>
    <submittedName>
        <fullName evidence="2">Uncharacterized protein</fullName>
    </submittedName>
</protein>
<feature type="compositionally biased region" description="Basic and acidic residues" evidence="1">
    <location>
        <begin position="71"/>
        <end position="136"/>
    </location>
</feature>
<evidence type="ECO:0000313" key="3">
    <source>
        <dbReference type="Proteomes" id="UP000324222"/>
    </source>
</evidence>
<reference evidence="2 3" key="1">
    <citation type="submission" date="2019-05" db="EMBL/GenBank/DDBJ databases">
        <title>Another draft genome of Portunus trituberculatus and its Hox gene families provides insights of decapod evolution.</title>
        <authorList>
            <person name="Jeong J.-H."/>
            <person name="Song I."/>
            <person name="Kim S."/>
            <person name="Choi T."/>
            <person name="Kim D."/>
            <person name="Ryu S."/>
            <person name="Kim W."/>
        </authorList>
    </citation>
    <scope>NUCLEOTIDE SEQUENCE [LARGE SCALE GENOMIC DNA]</scope>
    <source>
        <tissue evidence="2">Muscle</tissue>
    </source>
</reference>
<name>A0A5B7HX73_PORTR</name>
<dbReference type="AlphaFoldDB" id="A0A5B7HX73"/>
<comment type="caution">
    <text evidence="2">The sequence shown here is derived from an EMBL/GenBank/DDBJ whole genome shotgun (WGS) entry which is preliminary data.</text>
</comment>
<organism evidence="2 3">
    <name type="scientific">Portunus trituberculatus</name>
    <name type="common">Swimming crab</name>
    <name type="synonym">Neptunus trituberculatus</name>
    <dbReference type="NCBI Taxonomy" id="210409"/>
    <lineage>
        <taxon>Eukaryota</taxon>
        <taxon>Metazoa</taxon>
        <taxon>Ecdysozoa</taxon>
        <taxon>Arthropoda</taxon>
        <taxon>Crustacea</taxon>
        <taxon>Multicrustacea</taxon>
        <taxon>Malacostraca</taxon>
        <taxon>Eumalacostraca</taxon>
        <taxon>Eucarida</taxon>
        <taxon>Decapoda</taxon>
        <taxon>Pleocyemata</taxon>
        <taxon>Brachyura</taxon>
        <taxon>Eubrachyura</taxon>
        <taxon>Portunoidea</taxon>
        <taxon>Portunidae</taxon>
        <taxon>Portuninae</taxon>
        <taxon>Portunus</taxon>
    </lineage>
</organism>
<proteinExistence type="predicted"/>
<keyword evidence="3" id="KW-1185">Reference proteome</keyword>
<dbReference type="Proteomes" id="UP000324222">
    <property type="component" value="Unassembled WGS sequence"/>
</dbReference>
<sequence>MELNQGRGASSPPGPLVCEASLNPSRESQLHMEMNQAPNKSAGRFQSEINPVELVRPGLDLGNTSPTTHKTVLDARTLRGGRERRSEGEEESEGRGSEGCLKERSARGRRGEGKEVRNGEGRMPRIFERKEKRWDGGRVNQGKGKDRKDSRARRRTRVKEKYCWAKTTWAGRRRDGREEGAW</sequence>
<evidence type="ECO:0000313" key="2">
    <source>
        <dbReference type="EMBL" id="MPC73837.1"/>
    </source>
</evidence>
<gene>
    <name evidence="2" type="ORF">E2C01_068177</name>
</gene>